<accession>A0A0C7QMD9</accession>
<dbReference type="EMBL" id="CEKZ01000001">
    <property type="protein sequence ID" value="CEQ01997.1"/>
    <property type="molecule type" value="Genomic_DNA"/>
</dbReference>
<gene>
    <name evidence="3" type="ORF">R28058_33681</name>
</gene>
<dbReference type="OrthoDB" id="1757763at2"/>
<evidence type="ECO:0000313" key="4">
    <source>
        <dbReference type="Proteomes" id="UP000049127"/>
    </source>
</evidence>
<dbReference type="AlphaFoldDB" id="A0A0C7QMD9"/>
<sequence>METFKYAAPVAGALGYSVQDTSLAIGLMANSGIKASQAGTALRAGLTNLVKPTDKMADMMEKYGISVENSDGKMKSFREVMSDLREKMGGLDEATQASAVATIFGKEAMSGWLSIINASEGDFNKLANAIDNSEGATAKMAKTMSENAKGSLAEMKSALEGAAIKVFQALAPAITSVAKDITKLATSFSNLSPHTQEFIVKAGMAAIAMGPVTSGLGHVTSGIGGLIGTVGKFKALKAAATFKDFSKILLGLAPAAETAGAGLAGAEVAGAGFGATVIGCLGPIALGVAAVAAVGYAGYKVAEHLNKSATPAVDLFADKVEQSRDKFGNYAQATEKDVIKISKATKDNVQSYLELDKKASESMMNLKMNSDKFSKEAKDTVVKNFTEMSKKSSSLSKDQREKMTVDFKKLVSDTGVLTSKNKDEIIKQYTAMVNGTKGLTQKQKDQTIKDFKDTLDKSVVLSKKQSQEMQKVYTDMANKIKEGIDKKRDADLKSQKDFFAKTNALTDQEKKDALDKTKSHWTHQKQLVDEAQNKINAIHAKAAEEHRKLSNQELQDIKQIKEDMKTTAIKTLSDNEVEAKVILERMKDNDKNITADMASKHIKELNTSRDKAIEAANKECDERIAEAYRMQQETGSISEKQRDQLIEDAKKQRDDTVDAAKETRDKAVDEITSMNSDISKDVDTTTGNVKSNWDKLKDSWNSGWGSLVKNFFVNTFFQSHGKKPDGNWTGNSHFKGGLTYLHERGYELYDLPSGTKVYNHESSEQMVLETARQTAQGVINSMMKNKGDSDGNIIIPINIAGEEIDRVVVPRVSNRLALNTMRRRR</sequence>
<dbReference type="NCBIfam" id="TIGR01760">
    <property type="entry name" value="tape_meas_TP901"/>
    <property type="match status" value="1"/>
</dbReference>
<dbReference type="Pfam" id="PF10145">
    <property type="entry name" value="PhageMin_Tail"/>
    <property type="match status" value="1"/>
</dbReference>
<dbReference type="PANTHER" id="PTHR37813">
    <property type="entry name" value="FELS-2 PROPHAGE PROTEIN"/>
    <property type="match status" value="1"/>
</dbReference>
<dbReference type="InterPro" id="IPR010090">
    <property type="entry name" value="Phage_tape_meas"/>
</dbReference>
<evidence type="ECO:0000313" key="3">
    <source>
        <dbReference type="EMBL" id="CEQ01997.1"/>
    </source>
</evidence>
<feature type="domain" description="Phage tail tape measure protein" evidence="2">
    <location>
        <begin position="2"/>
        <end position="105"/>
    </location>
</feature>
<dbReference type="Proteomes" id="UP000049127">
    <property type="component" value="Unassembled WGS sequence"/>
</dbReference>
<protein>
    <submittedName>
        <fullName evidence="3">Phage tail tape measure protein</fullName>
    </submittedName>
</protein>
<dbReference type="RefSeq" id="WP_055341065.1">
    <property type="nucleotide sequence ID" value="NZ_CEKZ01000001.1"/>
</dbReference>
<evidence type="ECO:0000259" key="2">
    <source>
        <dbReference type="Pfam" id="PF10145"/>
    </source>
</evidence>
<dbReference type="PANTHER" id="PTHR37813:SF1">
    <property type="entry name" value="FELS-2 PROPHAGE PROTEIN"/>
    <property type="match status" value="1"/>
</dbReference>
<evidence type="ECO:0000256" key="1">
    <source>
        <dbReference type="ARBA" id="ARBA00022612"/>
    </source>
</evidence>
<keyword evidence="1" id="KW-1188">Viral release from host cell</keyword>
<reference evidence="3 4" key="1">
    <citation type="submission" date="2015-01" db="EMBL/GenBank/DDBJ databases">
        <authorList>
            <person name="Aslett A.Martin."/>
            <person name="De Silva Nishadi"/>
        </authorList>
    </citation>
    <scope>NUCLEOTIDE SEQUENCE [LARGE SCALE GENOMIC DNA]</scope>
    <source>
        <strain evidence="3 4">R28058</strain>
    </source>
</reference>
<organism evidence="3 4">
    <name type="scientific">Paraclostridium sordellii</name>
    <name type="common">Clostridium sordellii</name>
    <dbReference type="NCBI Taxonomy" id="1505"/>
    <lineage>
        <taxon>Bacteria</taxon>
        <taxon>Bacillati</taxon>
        <taxon>Bacillota</taxon>
        <taxon>Clostridia</taxon>
        <taxon>Peptostreptococcales</taxon>
        <taxon>Peptostreptococcaceae</taxon>
        <taxon>Paraclostridium</taxon>
    </lineage>
</organism>
<name>A0A0C7QMD9_PARSO</name>
<proteinExistence type="predicted"/>